<dbReference type="FunFam" id="3.40.50.300:FF:001492">
    <property type="entry name" value="ABC transporter ATP-binding protein/permease"/>
    <property type="match status" value="1"/>
</dbReference>
<dbReference type="GO" id="GO:0005524">
    <property type="term" value="F:ATP binding"/>
    <property type="evidence" value="ECO:0007669"/>
    <property type="project" value="UniProtKB-KW"/>
</dbReference>
<organism evidence="10">
    <name type="scientific">Thermohahella caldifontis</name>
    <dbReference type="NCBI Taxonomy" id="3142973"/>
    <lineage>
        <taxon>Bacteria</taxon>
        <taxon>Pseudomonadati</taxon>
        <taxon>Pseudomonadota</taxon>
        <taxon>Gammaproteobacteria</taxon>
        <taxon>Oceanospirillales</taxon>
        <taxon>Hahellaceae</taxon>
        <taxon>Thermohahella</taxon>
    </lineage>
</organism>
<dbReference type="InterPro" id="IPR036640">
    <property type="entry name" value="ABC1_TM_sf"/>
</dbReference>
<proteinExistence type="predicted"/>
<feature type="transmembrane region" description="Helical" evidence="7">
    <location>
        <begin position="76"/>
        <end position="99"/>
    </location>
</feature>
<feature type="transmembrane region" description="Helical" evidence="7">
    <location>
        <begin position="296"/>
        <end position="313"/>
    </location>
</feature>
<dbReference type="Gene3D" id="1.20.1560.10">
    <property type="entry name" value="ABC transporter type 1, transmembrane domain"/>
    <property type="match status" value="1"/>
</dbReference>
<evidence type="ECO:0000256" key="5">
    <source>
        <dbReference type="ARBA" id="ARBA00022989"/>
    </source>
</evidence>
<dbReference type="PROSITE" id="PS50893">
    <property type="entry name" value="ABC_TRANSPORTER_2"/>
    <property type="match status" value="1"/>
</dbReference>
<dbReference type="Pfam" id="PF00005">
    <property type="entry name" value="ABC_tran"/>
    <property type="match status" value="1"/>
</dbReference>
<dbReference type="InterPro" id="IPR003439">
    <property type="entry name" value="ABC_transporter-like_ATP-bd"/>
</dbReference>
<dbReference type="AlphaFoldDB" id="A0AB39USJ9"/>
<dbReference type="InterPro" id="IPR011527">
    <property type="entry name" value="ABC1_TM_dom"/>
</dbReference>
<dbReference type="PANTHER" id="PTHR24221:SF233">
    <property type="entry name" value="ATP-BINDING_PERMEASE FUSION ABC TRANSPORTER-RELATED"/>
    <property type="match status" value="1"/>
</dbReference>
<feature type="domain" description="ABC transporter" evidence="8">
    <location>
        <begin position="360"/>
        <end position="592"/>
    </location>
</feature>
<dbReference type="GO" id="GO:0140359">
    <property type="term" value="F:ABC-type transporter activity"/>
    <property type="evidence" value="ECO:0007669"/>
    <property type="project" value="InterPro"/>
</dbReference>
<feature type="transmembrane region" description="Helical" evidence="7">
    <location>
        <begin position="183"/>
        <end position="201"/>
    </location>
</feature>
<dbReference type="InterPro" id="IPR017871">
    <property type="entry name" value="ABC_transporter-like_CS"/>
</dbReference>
<dbReference type="RefSeq" id="WP_369600049.1">
    <property type="nucleotide sequence ID" value="NZ_CP154858.1"/>
</dbReference>
<dbReference type="SMART" id="SM00382">
    <property type="entry name" value="AAA"/>
    <property type="match status" value="1"/>
</dbReference>
<evidence type="ECO:0000256" key="4">
    <source>
        <dbReference type="ARBA" id="ARBA00022840"/>
    </source>
</evidence>
<dbReference type="GO" id="GO:0016887">
    <property type="term" value="F:ATP hydrolysis activity"/>
    <property type="evidence" value="ECO:0007669"/>
    <property type="project" value="InterPro"/>
</dbReference>
<dbReference type="Pfam" id="PF00664">
    <property type="entry name" value="ABC_membrane"/>
    <property type="match status" value="1"/>
</dbReference>
<dbReference type="KEGG" id="tcd:AAIA72_09300"/>
<comment type="subcellular location">
    <subcellularLocation>
        <location evidence="1">Cell membrane</location>
        <topology evidence="1">Multi-pass membrane protein</topology>
    </subcellularLocation>
</comment>
<feature type="transmembrane region" description="Helical" evidence="7">
    <location>
        <begin position="24"/>
        <end position="45"/>
    </location>
</feature>
<name>A0AB39USJ9_9GAMM</name>
<dbReference type="PROSITE" id="PS50929">
    <property type="entry name" value="ABC_TM1F"/>
    <property type="match status" value="1"/>
</dbReference>
<evidence type="ECO:0000256" key="1">
    <source>
        <dbReference type="ARBA" id="ARBA00004651"/>
    </source>
</evidence>
<gene>
    <name evidence="10" type="ORF">AAIA72_09300</name>
</gene>
<feature type="transmembrane region" description="Helical" evidence="7">
    <location>
        <begin position="158"/>
        <end position="177"/>
    </location>
</feature>
<accession>A0AB39USJ9</accession>
<evidence type="ECO:0000256" key="2">
    <source>
        <dbReference type="ARBA" id="ARBA00022692"/>
    </source>
</evidence>
<feature type="domain" description="ABC transmembrane type-1" evidence="9">
    <location>
        <begin position="25"/>
        <end position="319"/>
    </location>
</feature>
<dbReference type="SUPFAM" id="SSF90123">
    <property type="entry name" value="ABC transporter transmembrane region"/>
    <property type="match status" value="1"/>
</dbReference>
<dbReference type="InterPro" id="IPR039421">
    <property type="entry name" value="Type_1_exporter"/>
</dbReference>
<dbReference type="InterPro" id="IPR003593">
    <property type="entry name" value="AAA+_ATPase"/>
</dbReference>
<dbReference type="SUPFAM" id="SSF52540">
    <property type="entry name" value="P-loop containing nucleoside triphosphate hydrolases"/>
    <property type="match status" value="1"/>
</dbReference>
<keyword evidence="3" id="KW-0547">Nucleotide-binding</keyword>
<evidence type="ECO:0000256" key="3">
    <source>
        <dbReference type="ARBA" id="ARBA00022741"/>
    </source>
</evidence>
<dbReference type="Gene3D" id="3.40.50.300">
    <property type="entry name" value="P-loop containing nucleotide triphosphate hydrolases"/>
    <property type="match status" value="1"/>
</dbReference>
<evidence type="ECO:0000256" key="6">
    <source>
        <dbReference type="ARBA" id="ARBA00023136"/>
    </source>
</evidence>
<dbReference type="InterPro" id="IPR027417">
    <property type="entry name" value="P-loop_NTPase"/>
</dbReference>
<dbReference type="PROSITE" id="PS00211">
    <property type="entry name" value="ABC_TRANSPORTER_1"/>
    <property type="match status" value="1"/>
</dbReference>
<keyword evidence="6 7" id="KW-0472">Membrane</keyword>
<keyword evidence="5 7" id="KW-1133">Transmembrane helix</keyword>
<evidence type="ECO:0000259" key="9">
    <source>
        <dbReference type="PROSITE" id="PS50929"/>
    </source>
</evidence>
<dbReference type="CDD" id="cd07346">
    <property type="entry name" value="ABC_6TM_exporters"/>
    <property type="match status" value="1"/>
</dbReference>
<dbReference type="PANTHER" id="PTHR24221">
    <property type="entry name" value="ATP-BINDING CASSETTE SUB-FAMILY B"/>
    <property type="match status" value="1"/>
</dbReference>
<protein>
    <submittedName>
        <fullName evidence="10">ABC transporter ATP-binding protein</fullName>
    </submittedName>
</protein>
<dbReference type="GO" id="GO:0005886">
    <property type="term" value="C:plasma membrane"/>
    <property type="evidence" value="ECO:0007669"/>
    <property type="project" value="UniProtKB-SubCell"/>
</dbReference>
<keyword evidence="2 7" id="KW-0812">Transmembrane</keyword>
<keyword evidence="4 10" id="KW-0067">ATP-binding</keyword>
<sequence>MSRPAFQYSWRDLMQRVLAHRRELILANLIAVGATLAAVPVPLLLPVLVDEVLLGQPGPVLPAMHALLPEGWGRPAVYIGLMVLCALGLRLLSLALNVWQTRQFTRISKDIVYRMRTRLLDHMGRVAMREYEQLGSGAVASRFITDINTLDEFLGTTISRLVVALLTILGTAAILIWVHWKLALLILLLNPVVILMATRIGRRVKALKKAENQATERFQGVLTETLDAMAQLRAANREPHYLKRLAGLARVVRDHATRYHWKSDAASRFSFTVFQFGIDVFRAAAMLTVLYSDLSVGYMLAVFGYLWFMLLPVQEIINMQYKLFAARAALQRINGLLALQPEPVWPHRQNPFEGQKTVSVTVDHLSFAYDDAPILNDVSLHIAAGEKVALVGVSGGGKSTLVQLLLGLYSPDSGTIAYGGVPVEDIGLDVVRQHVATVLQHPALFNDSVRANLTLGRDLPDEALWQALEVAQLADTVRAMPDGLETQVGQHGVRLSGGQRQRLAIARMMLSDPKVVILDEATSALDAETEYRLHRALDTFLQGRTTLIIAHRLSAVKQAQRAYVFEDGYVVEEGHHDELLRRNGLYAQLYGDRQH</sequence>
<evidence type="ECO:0000313" key="10">
    <source>
        <dbReference type="EMBL" id="XDT71008.1"/>
    </source>
</evidence>
<evidence type="ECO:0000259" key="8">
    <source>
        <dbReference type="PROSITE" id="PS50893"/>
    </source>
</evidence>
<evidence type="ECO:0000256" key="7">
    <source>
        <dbReference type="SAM" id="Phobius"/>
    </source>
</evidence>
<reference evidence="10" key="1">
    <citation type="submission" date="2024-05" db="EMBL/GenBank/DDBJ databases">
        <title>Genome sequencing of novel strain.</title>
        <authorList>
            <person name="Ganbat D."/>
            <person name="Ganbat S."/>
            <person name="Lee S.-J."/>
        </authorList>
    </citation>
    <scope>NUCLEOTIDE SEQUENCE</scope>
    <source>
        <strain evidence="10">SMD15-11</strain>
    </source>
</reference>
<dbReference type="EMBL" id="CP154858">
    <property type="protein sequence ID" value="XDT71008.1"/>
    <property type="molecule type" value="Genomic_DNA"/>
</dbReference>
<dbReference type="GO" id="GO:0034040">
    <property type="term" value="F:ATPase-coupled lipid transmembrane transporter activity"/>
    <property type="evidence" value="ECO:0007669"/>
    <property type="project" value="TreeGrafter"/>
</dbReference>